<keyword evidence="3" id="KW-0479">Metal-binding</keyword>
<evidence type="ECO:0000313" key="10">
    <source>
        <dbReference type="Proteomes" id="UP000242146"/>
    </source>
</evidence>
<keyword evidence="5" id="KW-0862">Zinc</keyword>
<dbReference type="STRING" id="101127.A0A1X2G7D5"/>
<dbReference type="Gene3D" id="3.20.20.140">
    <property type="entry name" value="Metal-dependent hydrolases"/>
    <property type="match status" value="1"/>
</dbReference>
<sequence>MLLTSLHEFCIQLPKVELHAHINGSLSPSTMHQLRTRKQDMNPDLASFKVPESLDHIKDFFDLFKFIYQLTDDEDSVAFATEQVMAEFAKDGVRYLELRTTPRANPAKGMTKTSYLQTVTATLKERCPQGMTVNLIISIDRRNTLEEAQQVVDLAVAFRDKGVVAIDLCGDCTKGDFDTLKPAFERARQLGFPLTLHFNEVPENIPEAPSLLSVYPSRLGHATLLDDSSRSIIYDRRIPVEVCMTSNVISKTVPSYEEHHLKTLLLEDHPFVICVR</sequence>
<gene>
    <name evidence="9" type="ORF">DM01DRAFT_1293290</name>
</gene>
<evidence type="ECO:0000256" key="2">
    <source>
        <dbReference type="ARBA" id="ARBA00006676"/>
    </source>
</evidence>
<evidence type="ECO:0000256" key="3">
    <source>
        <dbReference type="ARBA" id="ARBA00022723"/>
    </source>
</evidence>
<evidence type="ECO:0000259" key="8">
    <source>
        <dbReference type="Pfam" id="PF00962"/>
    </source>
</evidence>
<name>A0A1X2G7D5_9FUNG</name>
<dbReference type="GO" id="GO:0046872">
    <property type="term" value="F:metal ion binding"/>
    <property type="evidence" value="ECO:0007669"/>
    <property type="project" value="UniProtKB-KW"/>
</dbReference>
<dbReference type="Proteomes" id="UP000242146">
    <property type="component" value="Unassembled WGS sequence"/>
</dbReference>
<proteinExistence type="inferred from homology"/>
<organism evidence="9 10">
    <name type="scientific">Hesseltinella vesiculosa</name>
    <dbReference type="NCBI Taxonomy" id="101127"/>
    <lineage>
        <taxon>Eukaryota</taxon>
        <taxon>Fungi</taxon>
        <taxon>Fungi incertae sedis</taxon>
        <taxon>Mucoromycota</taxon>
        <taxon>Mucoromycotina</taxon>
        <taxon>Mucoromycetes</taxon>
        <taxon>Mucorales</taxon>
        <taxon>Cunninghamellaceae</taxon>
        <taxon>Hesseltinella</taxon>
    </lineage>
</organism>
<comment type="caution">
    <text evidence="9">The sequence shown here is derived from an EMBL/GenBank/DDBJ whole genome shotgun (WGS) entry which is preliminary data.</text>
</comment>
<evidence type="ECO:0000256" key="5">
    <source>
        <dbReference type="ARBA" id="ARBA00022833"/>
    </source>
</evidence>
<protein>
    <submittedName>
        <fullName evidence="9">Metallo-dependent hydrolase</fullName>
    </submittedName>
</protein>
<dbReference type="Pfam" id="PF00962">
    <property type="entry name" value="A_deaminase"/>
    <property type="match status" value="1"/>
</dbReference>
<dbReference type="GO" id="GO:0006154">
    <property type="term" value="P:adenosine catabolic process"/>
    <property type="evidence" value="ECO:0007669"/>
    <property type="project" value="TreeGrafter"/>
</dbReference>
<reference evidence="9 10" key="1">
    <citation type="submission" date="2016-07" db="EMBL/GenBank/DDBJ databases">
        <title>Pervasive Adenine N6-methylation of Active Genes in Fungi.</title>
        <authorList>
            <consortium name="DOE Joint Genome Institute"/>
            <person name="Mondo S.J."/>
            <person name="Dannebaum R.O."/>
            <person name="Kuo R.C."/>
            <person name="Labutti K."/>
            <person name="Haridas S."/>
            <person name="Kuo A."/>
            <person name="Salamov A."/>
            <person name="Ahrendt S.R."/>
            <person name="Lipzen A."/>
            <person name="Sullivan W."/>
            <person name="Andreopoulos W.B."/>
            <person name="Clum A."/>
            <person name="Lindquist E."/>
            <person name="Daum C."/>
            <person name="Ramamoorthy G.K."/>
            <person name="Gryganskyi A."/>
            <person name="Culley D."/>
            <person name="Magnuson J.K."/>
            <person name="James T.Y."/>
            <person name="O'Malley M.A."/>
            <person name="Stajich J.E."/>
            <person name="Spatafora J.W."/>
            <person name="Visel A."/>
            <person name="Grigoriev I.V."/>
        </authorList>
    </citation>
    <scope>NUCLEOTIDE SEQUENCE [LARGE SCALE GENOMIC DNA]</scope>
    <source>
        <strain evidence="9 10">NRRL 3301</strain>
    </source>
</reference>
<dbReference type="OrthoDB" id="272271at2759"/>
<dbReference type="InterPro" id="IPR006330">
    <property type="entry name" value="Ado/ade_deaminase"/>
</dbReference>
<keyword evidence="4 9" id="KW-0378">Hydrolase</keyword>
<dbReference type="GO" id="GO:0004000">
    <property type="term" value="F:adenosine deaminase activity"/>
    <property type="evidence" value="ECO:0007669"/>
    <property type="project" value="TreeGrafter"/>
</dbReference>
<keyword evidence="10" id="KW-1185">Reference proteome</keyword>
<evidence type="ECO:0000256" key="1">
    <source>
        <dbReference type="ARBA" id="ARBA00001947"/>
    </source>
</evidence>
<accession>A0A1X2G7D5</accession>
<evidence type="ECO:0000256" key="6">
    <source>
        <dbReference type="ARBA" id="ARBA00023080"/>
    </source>
</evidence>
<dbReference type="InterPro" id="IPR032466">
    <property type="entry name" value="Metal_Hydrolase"/>
</dbReference>
<comment type="similarity">
    <text evidence="2">Belongs to the metallo-dependent hydrolases superfamily. Adenosine and AMP deaminases family.</text>
</comment>
<keyword evidence="6" id="KW-0546">Nucleotide metabolism</keyword>
<evidence type="ECO:0000256" key="4">
    <source>
        <dbReference type="ARBA" id="ARBA00022801"/>
    </source>
</evidence>
<dbReference type="GO" id="GO:0009117">
    <property type="term" value="P:nucleotide metabolic process"/>
    <property type="evidence" value="ECO:0007669"/>
    <property type="project" value="UniProtKB-KW"/>
</dbReference>
<dbReference type="AlphaFoldDB" id="A0A1X2G7D5"/>
<dbReference type="InterPro" id="IPR001365">
    <property type="entry name" value="A_deaminase_dom"/>
</dbReference>
<comment type="cofactor">
    <cofactor evidence="1">
        <name>Zn(2+)</name>
        <dbReference type="ChEBI" id="CHEBI:29105"/>
    </cofactor>
</comment>
<comment type="catalytic activity">
    <reaction evidence="7">
        <text>N(6)-methyl-AMP + H2O + H(+) = IMP + methylamine</text>
        <dbReference type="Rhea" id="RHEA:16001"/>
        <dbReference type="ChEBI" id="CHEBI:15377"/>
        <dbReference type="ChEBI" id="CHEBI:15378"/>
        <dbReference type="ChEBI" id="CHEBI:58053"/>
        <dbReference type="ChEBI" id="CHEBI:59338"/>
        <dbReference type="ChEBI" id="CHEBI:144842"/>
    </reaction>
    <physiologicalReaction direction="left-to-right" evidence="7">
        <dbReference type="Rhea" id="RHEA:16002"/>
    </physiologicalReaction>
</comment>
<dbReference type="PANTHER" id="PTHR11409">
    <property type="entry name" value="ADENOSINE DEAMINASE"/>
    <property type="match status" value="1"/>
</dbReference>
<evidence type="ECO:0000256" key="7">
    <source>
        <dbReference type="ARBA" id="ARBA00048787"/>
    </source>
</evidence>
<evidence type="ECO:0000313" key="9">
    <source>
        <dbReference type="EMBL" id="ORX47012.1"/>
    </source>
</evidence>
<feature type="domain" description="Adenosine deaminase" evidence="8">
    <location>
        <begin position="14"/>
        <end position="271"/>
    </location>
</feature>
<dbReference type="GO" id="GO:0046103">
    <property type="term" value="P:inosine biosynthetic process"/>
    <property type="evidence" value="ECO:0007669"/>
    <property type="project" value="TreeGrafter"/>
</dbReference>
<dbReference type="EMBL" id="MCGT01000035">
    <property type="protein sequence ID" value="ORX47012.1"/>
    <property type="molecule type" value="Genomic_DNA"/>
</dbReference>
<dbReference type="PANTHER" id="PTHR11409:SF42">
    <property type="entry name" value="ADENOSINE DEAMINASE-LIKE PROTEIN"/>
    <property type="match status" value="1"/>
</dbReference>
<dbReference type="SUPFAM" id="SSF51556">
    <property type="entry name" value="Metallo-dependent hydrolases"/>
    <property type="match status" value="1"/>
</dbReference>